<name>A0ABN2PS41_9ACTN</name>
<dbReference type="Proteomes" id="UP001501303">
    <property type="component" value="Unassembled WGS sequence"/>
</dbReference>
<comment type="caution">
    <text evidence="1">The sequence shown here is derived from an EMBL/GenBank/DDBJ whole genome shotgun (WGS) entry which is preliminary data.</text>
</comment>
<evidence type="ECO:0000313" key="1">
    <source>
        <dbReference type="EMBL" id="GAA1926793.1"/>
    </source>
</evidence>
<proteinExistence type="predicted"/>
<organism evidence="1 2">
    <name type="scientific">Streptomyces sodiiphilus</name>
    <dbReference type="NCBI Taxonomy" id="226217"/>
    <lineage>
        <taxon>Bacteria</taxon>
        <taxon>Bacillati</taxon>
        <taxon>Actinomycetota</taxon>
        <taxon>Actinomycetes</taxon>
        <taxon>Kitasatosporales</taxon>
        <taxon>Streptomycetaceae</taxon>
        <taxon>Streptomyces</taxon>
    </lineage>
</organism>
<reference evidence="1 2" key="1">
    <citation type="journal article" date="2019" name="Int. J. Syst. Evol. Microbiol.">
        <title>The Global Catalogue of Microorganisms (GCM) 10K type strain sequencing project: providing services to taxonomists for standard genome sequencing and annotation.</title>
        <authorList>
            <consortium name="The Broad Institute Genomics Platform"/>
            <consortium name="The Broad Institute Genome Sequencing Center for Infectious Disease"/>
            <person name="Wu L."/>
            <person name="Ma J."/>
        </authorList>
    </citation>
    <scope>NUCLEOTIDE SEQUENCE [LARGE SCALE GENOMIC DNA]</scope>
    <source>
        <strain evidence="1 2">JCM 13581</strain>
    </source>
</reference>
<dbReference type="EMBL" id="BAAAMJ010000046">
    <property type="protein sequence ID" value="GAA1926793.1"/>
    <property type="molecule type" value="Genomic_DNA"/>
</dbReference>
<evidence type="ECO:0000313" key="2">
    <source>
        <dbReference type="Proteomes" id="UP001501303"/>
    </source>
</evidence>
<protein>
    <submittedName>
        <fullName evidence="1">Uncharacterized protein</fullName>
    </submittedName>
</protein>
<gene>
    <name evidence="1" type="ORF">GCM10009716_38560</name>
</gene>
<sequence length="55" mass="6076">MIGQYIREVTPREYGCPLTVSALRVTARVSNLLDQSEEAFGVSEVVEDDVRTGFA</sequence>
<keyword evidence="2" id="KW-1185">Reference proteome</keyword>
<accession>A0ABN2PS41</accession>